<dbReference type="AlphaFoldDB" id="A0A7C9F351"/>
<feature type="chain" id="PRO_5028813398" evidence="5">
    <location>
        <begin position="23"/>
        <end position="487"/>
    </location>
</feature>
<dbReference type="GO" id="GO:0030313">
    <property type="term" value="C:cell envelope"/>
    <property type="evidence" value="ECO:0007669"/>
    <property type="project" value="UniProtKB-SubCell"/>
</dbReference>
<evidence type="ECO:0000256" key="3">
    <source>
        <dbReference type="ARBA" id="ARBA00023157"/>
    </source>
</evidence>
<keyword evidence="8" id="KW-1185">Reference proteome</keyword>
<evidence type="ECO:0000256" key="4">
    <source>
        <dbReference type="ARBA" id="ARBA00023284"/>
    </source>
</evidence>
<keyword evidence="4" id="KW-0676">Redox-active center</keyword>
<evidence type="ECO:0000256" key="2">
    <source>
        <dbReference type="ARBA" id="ARBA00022748"/>
    </source>
</evidence>
<dbReference type="PANTHER" id="PTHR42852:SF6">
    <property type="entry name" value="THIOL:DISULFIDE INTERCHANGE PROTEIN DSBE"/>
    <property type="match status" value="1"/>
</dbReference>
<feature type="domain" description="Thioredoxin" evidence="6">
    <location>
        <begin position="343"/>
        <end position="481"/>
    </location>
</feature>
<evidence type="ECO:0000313" key="7">
    <source>
        <dbReference type="EMBL" id="MPR33505.1"/>
    </source>
</evidence>
<dbReference type="InterPro" id="IPR013766">
    <property type="entry name" value="Thioredoxin_domain"/>
</dbReference>
<protein>
    <submittedName>
        <fullName evidence="7">Redoxin domain-containing protein</fullName>
    </submittedName>
</protein>
<keyword evidence="3" id="KW-1015">Disulfide bond</keyword>
<dbReference type="Gene3D" id="3.40.30.10">
    <property type="entry name" value="Glutaredoxin"/>
    <property type="match status" value="1"/>
</dbReference>
<sequence>MKTILRTAAFCLFFLLSSLGFSQTNRNSTALLQINCPACIGQKATVNTMDLISMNEVKLVESRLDSMGRCTLEVPVSGPLLAFILLGESTVPGQDSVYHLYLEPDQDLTLTIQGTPTFQGQLGVANQYLYESSRITRLVNDQANKLVDTFRNLTAQEQQKIQDAFGTEFKPFHRTISEDTRISQKAKEMLIQDGEFYVQERGLNFLDRSPEKLEQEGTYEASLFFQTIPVKPEWLAMNMYNYGALLNKRVKFDLDLAIYYALKKEGKEKNTDTLAILMEKAILENTRTAPIREYLLAINIKRMLREFGATPTITQLFDRFKNLYPDSRYTATLDREFDKYQGLGEGKEAKDFIATYPDGKEFRLSDLKGKVVYLDTWATWCGPCIGEFPASKKMIEHFKENPEVVFLFVSIDTNLEKWKAYLKSGKAPKGIHVNQNTETQAPGTALYTLYRMSGIPHYIVIDQAGKIKVNKAPGLLMRNRTLCWMVC</sequence>
<dbReference type="GO" id="GO:0016491">
    <property type="term" value="F:oxidoreductase activity"/>
    <property type="evidence" value="ECO:0007669"/>
    <property type="project" value="InterPro"/>
</dbReference>
<comment type="subcellular location">
    <subcellularLocation>
        <location evidence="1">Cell envelope</location>
    </subcellularLocation>
</comment>
<dbReference type="Proteomes" id="UP000479293">
    <property type="component" value="Unassembled WGS sequence"/>
</dbReference>
<proteinExistence type="predicted"/>
<dbReference type="InterPro" id="IPR050553">
    <property type="entry name" value="Thioredoxin_ResA/DsbE_sf"/>
</dbReference>
<dbReference type="SUPFAM" id="SSF52833">
    <property type="entry name" value="Thioredoxin-like"/>
    <property type="match status" value="1"/>
</dbReference>
<dbReference type="RefSeq" id="WP_152758804.1">
    <property type="nucleotide sequence ID" value="NZ_WHLY01000002.1"/>
</dbReference>
<reference evidence="7 8" key="1">
    <citation type="submission" date="2019-10" db="EMBL/GenBank/DDBJ databases">
        <title>Draft Genome Sequence of Cytophagaceae sp. SJW1-29.</title>
        <authorList>
            <person name="Choi A."/>
        </authorList>
    </citation>
    <scope>NUCLEOTIDE SEQUENCE [LARGE SCALE GENOMIC DNA]</scope>
    <source>
        <strain evidence="7 8">SJW1-29</strain>
    </source>
</reference>
<dbReference type="InterPro" id="IPR013740">
    <property type="entry name" value="Redoxin"/>
</dbReference>
<accession>A0A7C9F351</accession>
<dbReference type="InterPro" id="IPR036249">
    <property type="entry name" value="Thioredoxin-like_sf"/>
</dbReference>
<dbReference type="PANTHER" id="PTHR42852">
    <property type="entry name" value="THIOL:DISULFIDE INTERCHANGE PROTEIN DSBE"/>
    <property type="match status" value="1"/>
</dbReference>
<dbReference type="Pfam" id="PF08534">
    <property type="entry name" value="Redoxin"/>
    <property type="match status" value="1"/>
</dbReference>
<gene>
    <name evidence="7" type="ORF">GBK04_09035</name>
</gene>
<organism evidence="7 8">
    <name type="scientific">Salmonirosea aquatica</name>
    <dbReference type="NCBI Taxonomy" id="2654236"/>
    <lineage>
        <taxon>Bacteria</taxon>
        <taxon>Pseudomonadati</taxon>
        <taxon>Bacteroidota</taxon>
        <taxon>Cytophagia</taxon>
        <taxon>Cytophagales</taxon>
        <taxon>Spirosomataceae</taxon>
        <taxon>Salmonirosea</taxon>
    </lineage>
</organism>
<evidence type="ECO:0000313" key="8">
    <source>
        <dbReference type="Proteomes" id="UP000479293"/>
    </source>
</evidence>
<evidence type="ECO:0000259" key="6">
    <source>
        <dbReference type="PROSITE" id="PS51352"/>
    </source>
</evidence>
<dbReference type="GO" id="GO:0017004">
    <property type="term" value="P:cytochrome complex assembly"/>
    <property type="evidence" value="ECO:0007669"/>
    <property type="project" value="UniProtKB-KW"/>
</dbReference>
<keyword evidence="5" id="KW-0732">Signal</keyword>
<evidence type="ECO:0000256" key="5">
    <source>
        <dbReference type="SAM" id="SignalP"/>
    </source>
</evidence>
<comment type="caution">
    <text evidence="7">The sequence shown here is derived from an EMBL/GenBank/DDBJ whole genome shotgun (WGS) entry which is preliminary data.</text>
</comment>
<evidence type="ECO:0000256" key="1">
    <source>
        <dbReference type="ARBA" id="ARBA00004196"/>
    </source>
</evidence>
<dbReference type="EMBL" id="WHLY01000002">
    <property type="protein sequence ID" value="MPR33505.1"/>
    <property type="molecule type" value="Genomic_DNA"/>
</dbReference>
<dbReference type="CDD" id="cd02966">
    <property type="entry name" value="TlpA_like_family"/>
    <property type="match status" value="1"/>
</dbReference>
<feature type="signal peptide" evidence="5">
    <location>
        <begin position="1"/>
        <end position="22"/>
    </location>
</feature>
<name>A0A7C9F351_9BACT</name>
<keyword evidence="2" id="KW-0201">Cytochrome c-type biogenesis</keyword>
<dbReference type="PROSITE" id="PS51352">
    <property type="entry name" value="THIOREDOXIN_2"/>
    <property type="match status" value="1"/>
</dbReference>